<organism evidence="7 8">
    <name type="scientific">Synchytrium microbalum</name>
    <dbReference type="NCBI Taxonomy" id="1806994"/>
    <lineage>
        <taxon>Eukaryota</taxon>
        <taxon>Fungi</taxon>
        <taxon>Fungi incertae sedis</taxon>
        <taxon>Chytridiomycota</taxon>
        <taxon>Chytridiomycota incertae sedis</taxon>
        <taxon>Chytridiomycetes</taxon>
        <taxon>Synchytriales</taxon>
        <taxon>Synchytriaceae</taxon>
        <taxon>Synchytrium</taxon>
    </lineage>
</organism>
<keyword evidence="1 3" id="KW-0547">Nucleotide-binding</keyword>
<evidence type="ECO:0000256" key="2">
    <source>
        <dbReference type="ARBA" id="ARBA00022840"/>
    </source>
</evidence>
<keyword evidence="4" id="KW-0723">Serine/threonine-protein kinase</keyword>
<keyword evidence="8" id="KW-1185">Reference proteome</keyword>
<dbReference type="InterPro" id="IPR011009">
    <property type="entry name" value="Kinase-like_dom_sf"/>
</dbReference>
<dbReference type="FunFam" id="3.30.200.20:FF:000042">
    <property type="entry name" value="Aurora kinase A"/>
    <property type="match status" value="1"/>
</dbReference>
<keyword evidence="4" id="KW-0808">Transferase</keyword>
<dbReference type="RefSeq" id="XP_031026988.1">
    <property type="nucleotide sequence ID" value="XM_031167014.1"/>
</dbReference>
<feature type="domain" description="Protein kinase" evidence="6">
    <location>
        <begin position="25"/>
        <end position="314"/>
    </location>
</feature>
<dbReference type="PANTHER" id="PTHR24347">
    <property type="entry name" value="SERINE/THREONINE-PROTEIN KINASE"/>
    <property type="match status" value="1"/>
</dbReference>
<evidence type="ECO:0000256" key="4">
    <source>
        <dbReference type="RuleBase" id="RU000304"/>
    </source>
</evidence>
<feature type="region of interest" description="Disordered" evidence="5">
    <location>
        <begin position="331"/>
        <end position="350"/>
    </location>
</feature>
<evidence type="ECO:0000259" key="6">
    <source>
        <dbReference type="PROSITE" id="PS50011"/>
    </source>
</evidence>
<comment type="similarity">
    <text evidence="4">Belongs to the protein kinase superfamily.</text>
</comment>
<reference evidence="7 8" key="1">
    <citation type="journal article" date="2019" name="Sci. Rep.">
        <title>Comparative genomics of chytrid fungi reveal insights into the obligate biotrophic and pathogenic lifestyle of Synchytrium endobioticum.</title>
        <authorList>
            <person name="van de Vossenberg B.T.L.H."/>
            <person name="Warris S."/>
            <person name="Nguyen H.D.T."/>
            <person name="van Gent-Pelzer M.P.E."/>
            <person name="Joly D.L."/>
            <person name="van de Geest H.C."/>
            <person name="Bonants P.J.M."/>
            <person name="Smith D.S."/>
            <person name="Levesque C.A."/>
            <person name="van der Lee T.A.J."/>
        </authorList>
    </citation>
    <scope>NUCLEOTIDE SEQUENCE [LARGE SCALE GENOMIC DNA]</scope>
    <source>
        <strain evidence="7 8">JEL517</strain>
    </source>
</reference>
<evidence type="ECO:0000256" key="3">
    <source>
        <dbReference type="PROSITE-ProRule" id="PRU10141"/>
    </source>
</evidence>
<sequence length="419" mass="46825">MAENERRDDYGLEASALPAELKGAYDTGIYLGRGGYATVFQVTNKSTKSEYAMKVVHKNKVQNKKRLEVELEVLRRAQHPRIVCLQQAFITDDHIYLIIDLCEGGCLFDRIMDVDLTEPECSKITHQLLDALAYLHSIGIVHRDVKLENVLMTSKTLNTDVKLADFGVVRIRTVLSEPVSLDESESESEESLSPNRRLIRGRRRAPSIVSYVGSVCYMAPDIFLGVSYDEAVDMWAVGVLVFMMLSLTSPFGNDEADPRVEPDQIARIVKADYNFDDSIWETKSICSQNFISKLLKFNALDRMSANEALQHPWIKIPSISIPLQRDSVTDSVTSSKSYRPSRGEHSPLPPARSSLIITSPTFLNPSSLAPSPVISPSVFAESPLLESAISKRKRALSVARQTSVFRALSVRDSRRESQT</sequence>
<protein>
    <recommendedName>
        <fullName evidence="6">Protein kinase domain-containing protein</fullName>
    </recommendedName>
</protein>
<evidence type="ECO:0000313" key="8">
    <source>
        <dbReference type="Proteomes" id="UP000319731"/>
    </source>
</evidence>
<feature type="binding site" evidence="3">
    <location>
        <position position="54"/>
    </location>
    <ligand>
        <name>ATP</name>
        <dbReference type="ChEBI" id="CHEBI:30616"/>
    </ligand>
</feature>
<evidence type="ECO:0000256" key="5">
    <source>
        <dbReference type="SAM" id="MobiDB-lite"/>
    </source>
</evidence>
<dbReference type="InterPro" id="IPR000719">
    <property type="entry name" value="Prot_kinase_dom"/>
</dbReference>
<dbReference type="InterPro" id="IPR017441">
    <property type="entry name" value="Protein_kinase_ATP_BS"/>
</dbReference>
<evidence type="ECO:0000256" key="1">
    <source>
        <dbReference type="ARBA" id="ARBA00022741"/>
    </source>
</evidence>
<dbReference type="Proteomes" id="UP000319731">
    <property type="component" value="Unassembled WGS sequence"/>
</dbReference>
<proteinExistence type="inferred from homology"/>
<keyword evidence="2 3" id="KW-0067">ATP-binding</keyword>
<dbReference type="GO" id="GO:0005524">
    <property type="term" value="F:ATP binding"/>
    <property type="evidence" value="ECO:0007669"/>
    <property type="project" value="UniProtKB-UniRule"/>
</dbReference>
<name>A0A507C794_9FUNG</name>
<dbReference type="PROSITE" id="PS00108">
    <property type="entry name" value="PROTEIN_KINASE_ST"/>
    <property type="match status" value="1"/>
</dbReference>
<dbReference type="Gene3D" id="3.30.200.20">
    <property type="entry name" value="Phosphorylase Kinase, domain 1"/>
    <property type="match status" value="1"/>
</dbReference>
<dbReference type="AlphaFoldDB" id="A0A507C794"/>
<evidence type="ECO:0000313" key="7">
    <source>
        <dbReference type="EMBL" id="TPX36917.1"/>
    </source>
</evidence>
<dbReference type="OrthoDB" id="74764at2759"/>
<dbReference type="PROSITE" id="PS00107">
    <property type="entry name" value="PROTEIN_KINASE_ATP"/>
    <property type="match status" value="1"/>
</dbReference>
<dbReference type="GeneID" id="42002311"/>
<dbReference type="Gene3D" id="1.10.510.10">
    <property type="entry name" value="Transferase(Phosphotransferase) domain 1"/>
    <property type="match status" value="1"/>
</dbReference>
<dbReference type="SUPFAM" id="SSF56112">
    <property type="entry name" value="Protein kinase-like (PK-like)"/>
    <property type="match status" value="1"/>
</dbReference>
<dbReference type="EMBL" id="QEAO01000003">
    <property type="protein sequence ID" value="TPX36917.1"/>
    <property type="molecule type" value="Genomic_DNA"/>
</dbReference>
<dbReference type="STRING" id="1806994.A0A507C794"/>
<gene>
    <name evidence="7" type="ORF">SmJEL517_g01086</name>
</gene>
<dbReference type="InterPro" id="IPR008271">
    <property type="entry name" value="Ser/Thr_kinase_AS"/>
</dbReference>
<dbReference type="Pfam" id="PF00069">
    <property type="entry name" value="Pkinase"/>
    <property type="match status" value="1"/>
</dbReference>
<dbReference type="SMART" id="SM00220">
    <property type="entry name" value="S_TKc"/>
    <property type="match status" value="1"/>
</dbReference>
<dbReference type="PROSITE" id="PS50011">
    <property type="entry name" value="PROTEIN_KINASE_DOM"/>
    <property type="match status" value="1"/>
</dbReference>
<comment type="caution">
    <text evidence="7">The sequence shown here is derived from an EMBL/GenBank/DDBJ whole genome shotgun (WGS) entry which is preliminary data.</text>
</comment>
<dbReference type="GO" id="GO:0004674">
    <property type="term" value="F:protein serine/threonine kinase activity"/>
    <property type="evidence" value="ECO:0007669"/>
    <property type="project" value="UniProtKB-KW"/>
</dbReference>
<keyword evidence="4" id="KW-0418">Kinase</keyword>
<accession>A0A507C794</accession>